<evidence type="ECO:0000256" key="3">
    <source>
        <dbReference type="ARBA" id="ARBA00022475"/>
    </source>
</evidence>
<comment type="caution">
    <text evidence="9">The sequence shown here is derived from an EMBL/GenBank/DDBJ whole genome shotgun (WGS) entry which is preliminary data.</text>
</comment>
<feature type="transmembrane region" description="Helical" evidence="7">
    <location>
        <begin position="366"/>
        <end position="385"/>
    </location>
</feature>
<keyword evidence="2" id="KW-0813">Transport</keyword>
<accession>A0A916JVF9</accession>
<feature type="transmembrane region" description="Helical" evidence="7">
    <location>
        <begin position="74"/>
        <end position="92"/>
    </location>
</feature>
<dbReference type="PANTHER" id="PTHR23517:SF3">
    <property type="entry name" value="INTEGRAL MEMBRANE TRANSPORT PROTEIN"/>
    <property type="match status" value="1"/>
</dbReference>
<feature type="transmembrane region" description="Helical" evidence="7">
    <location>
        <begin position="304"/>
        <end position="322"/>
    </location>
</feature>
<feature type="domain" description="Major facilitator superfamily (MFS) profile" evidence="8">
    <location>
        <begin position="1"/>
        <end position="415"/>
    </location>
</feature>
<evidence type="ECO:0000256" key="6">
    <source>
        <dbReference type="ARBA" id="ARBA00023136"/>
    </source>
</evidence>
<feature type="transmembrane region" description="Helical" evidence="7">
    <location>
        <begin position="225"/>
        <end position="246"/>
    </location>
</feature>
<evidence type="ECO:0000256" key="7">
    <source>
        <dbReference type="SAM" id="Phobius"/>
    </source>
</evidence>
<dbReference type="CDD" id="cd17329">
    <property type="entry name" value="MFS_MdtH_MDR_like"/>
    <property type="match status" value="1"/>
</dbReference>
<feature type="transmembrane region" description="Helical" evidence="7">
    <location>
        <begin position="42"/>
        <end position="62"/>
    </location>
</feature>
<protein>
    <submittedName>
        <fullName evidence="9">Na(+), Li(+), K(+)/H(+) antiporter</fullName>
    </submittedName>
</protein>
<dbReference type="Proteomes" id="UP000693672">
    <property type="component" value="Unassembled WGS sequence"/>
</dbReference>
<keyword evidence="5 7" id="KW-1133">Transmembrane helix</keyword>
<feature type="transmembrane region" description="Helical" evidence="7">
    <location>
        <begin position="391"/>
        <end position="408"/>
    </location>
</feature>
<feature type="transmembrane region" description="Helical" evidence="7">
    <location>
        <begin position="328"/>
        <end position="345"/>
    </location>
</feature>
<evidence type="ECO:0000256" key="2">
    <source>
        <dbReference type="ARBA" id="ARBA00022448"/>
    </source>
</evidence>
<keyword evidence="3" id="KW-1003">Cell membrane</keyword>
<dbReference type="InterPro" id="IPR005829">
    <property type="entry name" value="Sugar_transporter_CS"/>
</dbReference>
<name>A0A916JVF9_9BACL</name>
<evidence type="ECO:0000313" key="9">
    <source>
        <dbReference type="EMBL" id="CAG7607490.1"/>
    </source>
</evidence>
<evidence type="ECO:0000256" key="1">
    <source>
        <dbReference type="ARBA" id="ARBA00004651"/>
    </source>
</evidence>
<dbReference type="GO" id="GO:0005886">
    <property type="term" value="C:plasma membrane"/>
    <property type="evidence" value="ECO:0007669"/>
    <property type="project" value="UniProtKB-SubCell"/>
</dbReference>
<keyword evidence="10" id="KW-1185">Reference proteome</keyword>
<evidence type="ECO:0000313" key="10">
    <source>
        <dbReference type="Proteomes" id="UP000693672"/>
    </source>
</evidence>
<proteinExistence type="predicted"/>
<dbReference type="GO" id="GO:0022857">
    <property type="term" value="F:transmembrane transporter activity"/>
    <property type="evidence" value="ECO:0007669"/>
    <property type="project" value="InterPro"/>
</dbReference>
<dbReference type="InterPro" id="IPR020846">
    <property type="entry name" value="MFS_dom"/>
</dbReference>
<evidence type="ECO:0000256" key="4">
    <source>
        <dbReference type="ARBA" id="ARBA00022692"/>
    </source>
</evidence>
<feature type="transmembrane region" description="Helical" evidence="7">
    <location>
        <begin position="140"/>
        <end position="165"/>
    </location>
</feature>
<dbReference type="EMBL" id="CAJVAS010000003">
    <property type="protein sequence ID" value="CAG7607490.1"/>
    <property type="molecule type" value="Genomic_DNA"/>
</dbReference>
<feature type="transmembrane region" description="Helical" evidence="7">
    <location>
        <begin position="18"/>
        <end position="36"/>
    </location>
</feature>
<reference evidence="9" key="1">
    <citation type="submission" date="2021-06" db="EMBL/GenBank/DDBJ databases">
        <authorList>
            <person name="Criscuolo A."/>
        </authorList>
    </citation>
    <scope>NUCLEOTIDE SEQUENCE</scope>
    <source>
        <strain evidence="9">CIP111600</strain>
    </source>
</reference>
<dbReference type="InterPro" id="IPR050171">
    <property type="entry name" value="MFS_Transporters"/>
</dbReference>
<evidence type="ECO:0000256" key="5">
    <source>
        <dbReference type="ARBA" id="ARBA00022989"/>
    </source>
</evidence>
<dbReference type="InterPro" id="IPR011701">
    <property type="entry name" value="MFS"/>
</dbReference>
<feature type="transmembrane region" description="Helical" evidence="7">
    <location>
        <begin position="266"/>
        <end position="292"/>
    </location>
</feature>
<dbReference type="RefSeq" id="WP_218090793.1">
    <property type="nucleotide sequence ID" value="NZ_CAJVAS010000003.1"/>
</dbReference>
<feature type="transmembrane region" description="Helical" evidence="7">
    <location>
        <begin position="171"/>
        <end position="190"/>
    </location>
</feature>
<dbReference type="PROSITE" id="PS50850">
    <property type="entry name" value="MFS"/>
    <property type="match status" value="1"/>
</dbReference>
<evidence type="ECO:0000259" key="8">
    <source>
        <dbReference type="PROSITE" id="PS50850"/>
    </source>
</evidence>
<keyword evidence="4 7" id="KW-0812">Transmembrane</keyword>
<feature type="transmembrane region" description="Helical" evidence="7">
    <location>
        <begin position="98"/>
        <end position="120"/>
    </location>
</feature>
<dbReference type="PANTHER" id="PTHR23517">
    <property type="entry name" value="RESISTANCE PROTEIN MDTM, PUTATIVE-RELATED-RELATED"/>
    <property type="match status" value="1"/>
</dbReference>
<dbReference type="AlphaFoldDB" id="A0A916JVF9"/>
<sequence>MKWREFHPNVKIRLLEKFITDVIGGMVFPFMAIYSAERLGSGLTGALIMINVAVGFLAGFYGGYFADLAGRKKVIAFAELLRLAAIVTMALANIPGAISPFAAAWITMAMMMMNSICSGLSDPASTAMLIDVTPPQHRRFIYGITYWTSNLSVALGGIVGGFFFSHYLFEIFVTLAFASLVSVILVLFFITESRPATGKAFTGKKPRIIADVAQNYKMVAKDTSFMLFTLATMLVLSLEFNLTSYISVRLNEEMQAQTLSLFGYAIPVNGVSILGILRTENTALVVLFAMFVNRLIDRSGEKRSFFTGLFIFTAGFLTISYSNHGWTLIGAMLVVTIGELMNVPVRQAYLADLPPTEARSSYMAMFNLVYRGAMMIAGLNITLGTFLPKEVMVLMFAATGLTGIWIYTRIMPRLDRRRLAARSESANPSAAAM</sequence>
<dbReference type="PROSITE" id="PS00216">
    <property type="entry name" value="SUGAR_TRANSPORT_1"/>
    <property type="match status" value="1"/>
</dbReference>
<comment type="subcellular location">
    <subcellularLocation>
        <location evidence="1">Cell membrane</location>
        <topology evidence="1">Multi-pass membrane protein</topology>
    </subcellularLocation>
</comment>
<keyword evidence="6 7" id="KW-0472">Membrane</keyword>
<gene>
    <name evidence="9" type="primary">mdrP</name>
    <name evidence="9" type="ORF">PAESOLCIP111_00964</name>
</gene>
<organism evidence="9 10">
    <name type="scientific">Paenibacillus solanacearum</name>
    <dbReference type="NCBI Taxonomy" id="2048548"/>
    <lineage>
        <taxon>Bacteria</taxon>
        <taxon>Bacillati</taxon>
        <taxon>Bacillota</taxon>
        <taxon>Bacilli</taxon>
        <taxon>Bacillales</taxon>
        <taxon>Paenibacillaceae</taxon>
        <taxon>Paenibacillus</taxon>
    </lineage>
</organism>
<dbReference type="Pfam" id="PF07690">
    <property type="entry name" value="MFS_1"/>
    <property type="match status" value="2"/>
</dbReference>